<feature type="non-terminal residue" evidence="2">
    <location>
        <position position="1"/>
    </location>
</feature>
<keyword evidence="3" id="KW-1185">Reference proteome</keyword>
<feature type="compositionally biased region" description="Low complexity" evidence="1">
    <location>
        <begin position="39"/>
        <end position="55"/>
    </location>
</feature>
<name>A0AAD8EKI4_DIPPU</name>
<gene>
    <name evidence="2" type="ORF">L9F63_014555</name>
</gene>
<reference evidence="2" key="1">
    <citation type="journal article" date="2023" name="IScience">
        <title>Live-bearing cockroach genome reveals convergent evolutionary mechanisms linked to viviparity in insects and beyond.</title>
        <authorList>
            <person name="Fouks B."/>
            <person name="Harrison M.C."/>
            <person name="Mikhailova A.A."/>
            <person name="Marchal E."/>
            <person name="English S."/>
            <person name="Carruthers M."/>
            <person name="Jennings E.C."/>
            <person name="Chiamaka E.L."/>
            <person name="Frigard R.A."/>
            <person name="Pippel M."/>
            <person name="Attardo G.M."/>
            <person name="Benoit J.B."/>
            <person name="Bornberg-Bauer E."/>
            <person name="Tobe S.S."/>
        </authorList>
    </citation>
    <scope>NUCLEOTIDE SEQUENCE</scope>
    <source>
        <strain evidence="2">Stay&amp;Tobe</strain>
    </source>
</reference>
<proteinExistence type="predicted"/>
<protein>
    <submittedName>
        <fullName evidence="2">Uncharacterized protein</fullName>
    </submittedName>
</protein>
<evidence type="ECO:0000256" key="1">
    <source>
        <dbReference type="SAM" id="MobiDB-lite"/>
    </source>
</evidence>
<comment type="caution">
    <text evidence="2">The sequence shown here is derived from an EMBL/GenBank/DDBJ whole genome shotgun (WGS) entry which is preliminary data.</text>
</comment>
<reference evidence="2" key="2">
    <citation type="submission" date="2023-05" db="EMBL/GenBank/DDBJ databases">
        <authorList>
            <person name="Fouks B."/>
        </authorList>
    </citation>
    <scope>NUCLEOTIDE SEQUENCE</scope>
    <source>
        <strain evidence="2">Stay&amp;Tobe</strain>
        <tissue evidence="2">Testes</tissue>
    </source>
</reference>
<dbReference type="EMBL" id="JASPKZ010003081">
    <property type="protein sequence ID" value="KAJ9593995.1"/>
    <property type="molecule type" value="Genomic_DNA"/>
</dbReference>
<accession>A0AAD8EKI4</accession>
<sequence>GGVRRKCEIRGEADGKEPKDLTASRAMFPTTQIKMRLLSPSSSPATSPTMSNSSSPTPPALNYNHKITGIPCVAAASRSRRPSKSNFILVGMMFTRPDDSDNQFSRSWLFGVIVPRFICSTRVSLYGRASSGLTHQAEKHNQKSTSNDMVDTRCEERSLSKTTRYQFYRQCVIVNHTECFINVHEFHTSGQDLYVLVFLS</sequence>
<dbReference type="Proteomes" id="UP001233999">
    <property type="component" value="Unassembled WGS sequence"/>
</dbReference>
<evidence type="ECO:0000313" key="2">
    <source>
        <dbReference type="EMBL" id="KAJ9593995.1"/>
    </source>
</evidence>
<feature type="region of interest" description="Disordered" evidence="1">
    <location>
        <begin position="36"/>
        <end position="60"/>
    </location>
</feature>
<feature type="region of interest" description="Disordered" evidence="1">
    <location>
        <begin position="1"/>
        <end position="21"/>
    </location>
</feature>
<dbReference type="AlphaFoldDB" id="A0AAD8EKI4"/>
<evidence type="ECO:0000313" key="3">
    <source>
        <dbReference type="Proteomes" id="UP001233999"/>
    </source>
</evidence>
<organism evidence="2 3">
    <name type="scientific">Diploptera punctata</name>
    <name type="common">Pacific beetle cockroach</name>
    <dbReference type="NCBI Taxonomy" id="6984"/>
    <lineage>
        <taxon>Eukaryota</taxon>
        <taxon>Metazoa</taxon>
        <taxon>Ecdysozoa</taxon>
        <taxon>Arthropoda</taxon>
        <taxon>Hexapoda</taxon>
        <taxon>Insecta</taxon>
        <taxon>Pterygota</taxon>
        <taxon>Neoptera</taxon>
        <taxon>Polyneoptera</taxon>
        <taxon>Dictyoptera</taxon>
        <taxon>Blattodea</taxon>
        <taxon>Blaberoidea</taxon>
        <taxon>Blaberidae</taxon>
        <taxon>Diplopterinae</taxon>
        <taxon>Diploptera</taxon>
    </lineage>
</organism>